<dbReference type="Pfam" id="PF03016">
    <property type="entry name" value="Exostosin_GT47"/>
    <property type="match status" value="1"/>
</dbReference>
<dbReference type="EMBL" id="MN740590">
    <property type="protein sequence ID" value="QHU35409.1"/>
    <property type="molecule type" value="Genomic_DNA"/>
</dbReference>
<evidence type="ECO:0000313" key="2">
    <source>
        <dbReference type="EMBL" id="QHU35409.1"/>
    </source>
</evidence>
<feature type="domain" description="Exostosin GT47" evidence="1">
    <location>
        <begin position="153"/>
        <end position="270"/>
    </location>
</feature>
<protein>
    <recommendedName>
        <fullName evidence="1">Exostosin GT47 domain-containing protein</fullName>
    </recommendedName>
</protein>
<dbReference type="PANTHER" id="PTHR11062">
    <property type="entry name" value="EXOSTOSIN HEPARAN SULFATE GLYCOSYLTRANSFERASE -RELATED"/>
    <property type="match status" value="1"/>
</dbReference>
<sequence>MKILDIPREFQPVYKSTYPGYSSGKNMEEIFYDMFKNNKDLIHTDLIYIPVFWTSYYVTHNYANNIQPIYNWLDTLDKSKKYFTIVQYASGIFIKNENYKLDLMIFSAGGGGLNVKGSSSEKQLKYYGLTRHIFYGNKGNYDIPLMCLPLFPSMNIKKDIFCSFMGRFDTHYCRINMYNVLHKNEKFKLFKSVNFEKYKEILNRSIFTLAPRGYGYTSFRIYEAIMANSIPIYIWHDKKILPFEDDINWEDFCIIIHNDDIEKLPEILDNVNITEKQKNLQKVKYKFTFDETFKFIKKKIIS</sequence>
<reference evidence="2" key="1">
    <citation type="journal article" date="2020" name="Nature">
        <title>Giant virus diversity and host interactions through global metagenomics.</title>
        <authorList>
            <person name="Schulz F."/>
            <person name="Roux S."/>
            <person name="Paez-Espino D."/>
            <person name="Jungbluth S."/>
            <person name="Walsh D.A."/>
            <person name="Denef V.J."/>
            <person name="McMahon K.D."/>
            <person name="Konstantinidis K.T."/>
            <person name="Eloe-Fadrosh E.A."/>
            <person name="Kyrpides N.C."/>
            <person name="Woyke T."/>
        </authorList>
    </citation>
    <scope>NUCLEOTIDE SEQUENCE</scope>
    <source>
        <strain evidence="2">GVMAG-S-1017745-26</strain>
    </source>
</reference>
<dbReference type="InterPro" id="IPR040911">
    <property type="entry name" value="Exostosin_GT47"/>
</dbReference>
<dbReference type="PANTHER" id="PTHR11062:SF281">
    <property type="entry name" value="EXOSTOSIN-LIKE 2"/>
    <property type="match status" value="1"/>
</dbReference>
<dbReference type="GO" id="GO:0016757">
    <property type="term" value="F:glycosyltransferase activity"/>
    <property type="evidence" value="ECO:0007669"/>
    <property type="project" value="InterPro"/>
</dbReference>
<proteinExistence type="predicted"/>
<dbReference type="InterPro" id="IPR004263">
    <property type="entry name" value="Exostosin"/>
</dbReference>
<evidence type="ECO:0000259" key="1">
    <source>
        <dbReference type="Pfam" id="PF03016"/>
    </source>
</evidence>
<name>A0A6C0LXC3_9ZZZZ</name>
<dbReference type="AlphaFoldDB" id="A0A6C0LXC3"/>
<organism evidence="2">
    <name type="scientific">viral metagenome</name>
    <dbReference type="NCBI Taxonomy" id="1070528"/>
    <lineage>
        <taxon>unclassified sequences</taxon>
        <taxon>metagenomes</taxon>
        <taxon>organismal metagenomes</taxon>
    </lineage>
</organism>
<accession>A0A6C0LXC3</accession>